<evidence type="ECO:0000259" key="1">
    <source>
        <dbReference type="PROSITE" id="PS50995"/>
    </source>
</evidence>
<dbReference type="InterPro" id="IPR000835">
    <property type="entry name" value="HTH_MarR-typ"/>
</dbReference>
<dbReference type="PANTHER" id="PTHR39515">
    <property type="entry name" value="CONSERVED PROTEIN"/>
    <property type="match status" value="1"/>
</dbReference>
<dbReference type="AlphaFoldDB" id="A0A9D2RQ29"/>
<evidence type="ECO:0000313" key="2">
    <source>
        <dbReference type="EMBL" id="HJB11513.1"/>
    </source>
</evidence>
<dbReference type="EMBL" id="DWZH01000103">
    <property type="protein sequence ID" value="HJB11513.1"/>
    <property type="molecule type" value="Genomic_DNA"/>
</dbReference>
<dbReference type="Pfam" id="PF01047">
    <property type="entry name" value="MarR"/>
    <property type="match status" value="1"/>
</dbReference>
<protein>
    <submittedName>
        <fullName evidence="2">MarR family transcriptional regulator</fullName>
    </submittedName>
</protein>
<dbReference type="SMART" id="SM00347">
    <property type="entry name" value="HTH_MARR"/>
    <property type="match status" value="1"/>
</dbReference>
<dbReference type="Proteomes" id="UP000823823">
    <property type="component" value="Unassembled WGS sequence"/>
</dbReference>
<name>A0A9D2RQ29_9MICO</name>
<accession>A0A9D2RQ29</accession>
<dbReference type="CDD" id="cd00090">
    <property type="entry name" value="HTH_ARSR"/>
    <property type="match status" value="1"/>
</dbReference>
<dbReference type="PANTHER" id="PTHR39515:SF2">
    <property type="entry name" value="HTH-TYPE TRANSCRIPTIONAL REGULATOR RV0880"/>
    <property type="match status" value="1"/>
</dbReference>
<dbReference type="PRINTS" id="PR00598">
    <property type="entry name" value="HTHMARR"/>
</dbReference>
<proteinExistence type="predicted"/>
<comment type="caution">
    <text evidence="2">The sequence shown here is derived from an EMBL/GenBank/DDBJ whole genome shotgun (WGS) entry which is preliminary data.</text>
</comment>
<organism evidence="2 3">
    <name type="scientific">Candidatus Brachybacterium merdavium</name>
    <dbReference type="NCBI Taxonomy" id="2838513"/>
    <lineage>
        <taxon>Bacteria</taxon>
        <taxon>Bacillati</taxon>
        <taxon>Actinomycetota</taxon>
        <taxon>Actinomycetes</taxon>
        <taxon>Micrococcales</taxon>
        <taxon>Dermabacteraceae</taxon>
        <taxon>Brachybacterium</taxon>
    </lineage>
</organism>
<dbReference type="SUPFAM" id="SSF46785">
    <property type="entry name" value="Winged helix' DNA-binding domain"/>
    <property type="match status" value="1"/>
</dbReference>
<evidence type="ECO:0000313" key="3">
    <source>
        <dbReference type="Proteomes" id="UP000823823"/>
    </source>
</evidence>
<feature type="domain" description="HTH marR-type" evidence="1">
    <location>
        <begin position="23"/>
        <end position="157"/>
    </location>
</feature>
<sequence length="161" mass="17644">MRPCFDSHCVLSWRHVMTTPSASSELPQHLALVCSQFSRLAARRSDVGVGTVSWRVVATIDRHGPLRLSDIAERERVSRSTATAVIKRLEEEGLVQRETDPSDSRSSLISTTSRASTQLGTWREQLADGVGSLLAPLPAEDLETLERAAEVLARVVDTHDG</sequence>
<dbReference type="InterPro" id="IPR036388">
    <property type="entry name" value="WH-like_DNA-bd_sf"/>
</dbReference>
<gene>
    <name evidence="2" type="ORF">H9786_13490</name>
</gene>
<dbReference type="InterPro" id="IPR011991">
    <property type="entry name" value="ArsR-like_HTH"/>
</dbReference>
<dbReference type="GO" id="GO:0003700">
    <property type="term" value="F:DNA-binding transcription factor activity"/>
    <property type="evidence" value="ECO:0007669"/>
    <property type="project" value="InterPro"/>
</dbReference>
<dbReference type="Gene3D" id="1.10.10.10">
    <property type="entry name" value="Winged helix-like DNA-binding domain superfamily/Winged helix DNA-binding domain"/>
    <property type="match status" value="1"/>
</dbReference>
<reference evidence="2" key="1">
    <citation type="journal article" date="2021" name="PeerJ">
        <title>Extensive microbial diversity within the chicken gut microbiome revealed by metagenomics and culture.</title>
        <authorList>
            <person name="Gilroy R."/>
            <person name="Ravi A."/>
            <person name="Getino M."/>
            <person name="Pursley I."/>
            <person name="Horton D.L."/>
            <person name="Alikhan N.F."/>
            <person name="Baker D."/>
            <person name="Gharbi K."/>
            <person name="Hall N."/>
            <person name="Watson M."/>
            <person name="Adriaenssens E.M."/>
            <person name="Foster-Nyarko E."/>
            <person name="Jarju S."/>
            <person name="Secka A."/>
            <person name="Antonio M."/>
            <person name="Oren A."/>
            <person name="Chaudhuri R.R."/>
            <person name="La Ragione R."/>
            <person name="Hildebrand F."/>
            <person name="Pallen M.J."/>
        </authorList>
    </citation>
    <scope>NUCLEOTIDE SEQUENCE</scope>
    <source>
        <strain evidence="2">ChiHjej13B12-24818</strain>
    </source>
</reference>
<dbReference type="InterPro" id="IPR052526">
    <property type="entry name" value="HTH-type_Bedaq_tolerance"/>
</dbReference>
<dbReference type="InterPro" id="IPR036390">
    <property type="entry name" value="WH_DNA-bd_sf"/>
</dbReference>
<dbReference type="PROSITE" id="PS50995">
    <property type="entry name" value="HTH_MARR_2"/>
    <property type="match status" value="1"/>
</dbReference>
<reference evidence="2" key="2">
    <citation type="submission" date="2021-04" db="EMBL/GenBank/DDBJ databases">
        <authorList>
            <person name="Gilroy R."/>
        </authorList>
    </citation>
    <scope>NUCLEOTIDE SEQUENCE</scope>
    <source>
        <strain evidence="2">ChiHjej13B12-24818</strain>
    </source>
</reference>